<proteinExistence type="predicted"/>
<comment type="caution">
    <text evidence="1">The sequence shown here is derived from an EMBL/GenBank/DDBJ whole genome shotgun (WGS) entry which is preliminary data.</text>
</comment>
<reference evidence="1 2" key="1">
    <citation type="submission" date="2024-09" db="EMBL/GenBank/DDBJ databases">
        <title>Genome sequencing and assembly of Phytophthora oleae, isolate VK10A, causative agent of rot of olive drupes.</title>
        <authorList>
            <person name="Conti Taguali S."/>
            <person name="Riolo M."/>
            <person name="La Spada F."/>
            <person name="Cacciola S.O."/>
            <person name="Dionisio G."/>
        </authorList>
    </citation>
    <scope>NUCLEOTIDE SEQUENCE [LARGE SCALE GENOMIC DNA]</scope>
    <source>
        <strain evidence="1 2">VK10A</strain>
    </source>
</reference>
<evidence type="ECO:0000313" key="2">
    <source>
        <dbReference type="Proteomes" id="UP001632037"/>
    </source>
</evidence>
<dbReference type="AlphaFoldDB" id="A0ABD3FV25"/>
<name>A0ABD3FV25_9STRA</name>
<organism evidence="1 2">
    <name type="scientific">Phytophthora oleae</name>
    <dbReference type="NCBI Taxonomy" id="2107226"/>
    <lineage>
        <taxon>Eukaryota</taxon>
        <taxon>Sar</taxon>
        <taxon>Stramenopiles</taxon>
        <taxon>Oomycota</taxon>
        <taxon>Peronosporomycetes</taxon>
        <taxon>Peronosporales</taxon>
        <taxon>Peronosporaceae</taxon>
        <taxon>Phytophthora</taxon>
    </lineage>
</organism>
<accession>A0ABD3FV25</accession>
<gene>
    <name evidence="1" type="ORF">V7S43_005209</name>
</gene>
<dbReference type="EMBL" id="JBIMZQ010000008">
    <property type="protein sequence ID" value="KAL3669832.1"/>
    <property type="molecule type" value="Genomic_DNA"/>
</dbReference>
<keyword evidence="2" id="KW-1185">Reference proteome</keyword>
<evidence type="ECO:0000313" key="1">
    <source>
        <dbReference type="EMBL" id="KAL3669832.1"/>
    </source>
</evidence>
<dbReference type="Proteomes" id="UP001632037">
    <property type="component" value="Unassembled WGS sequence"/>
</dbReference>
<sequence length="110" mass="11798">MAASSVAVHPMPPVVKIKHTKLCFNKAGNGKSVFVTFYSAQQLRHGQTPTSASVMIELLVHYDNKSHSNWYPGLAAFGLARVGSKHLDYIAMAGNGVPSASTKCRPISLT</sequence>
<protein>
    <submittedName>
        <fullName evidence="1">Uncharacterized protein</fullName>
    </submittedName>
</protein>